<evidence type="ECO:0000313" key="1">
    <source>
        <dbReference type="EMBL" id="KAL0170855.1"/>
    </source>
</evidence>
<evidence type="ECO:0000313" key="2">
    <source>
        <dbReference type="Proteomes" id="UP001529510"/>
    </source>
</evidence>
<comment type="caution">
    <text evidence="1">The sequence shown here is derived from an EMBL/GenBank/DDBJ whole genome shotgun (WGS) entry which is preliminary data.</text>
</comment>
<reference evidence="1 2" key="1">
    <citation type="submission" date="2024-05" db="EMBL/GenBank/DDBJ databases">
        <title>Genome sequencing and assembly of Indian major carp, Cirrhinus mrigala (Hamilton, 1822).</title>
        <authorList>
            <person name="Mohindra V."/>
            <person name="Chowdhury L.M."/>
            <person name="Lal K."/>
            <person name="Jena J.K."/>
        </authorList>
    </citation>
    <scope>NUCLEOTIDE SEQUENCE [LARGE SCALE GENOMIC DNA]</scope>
    <source>
        <strain evidence="1">CM1030</strain>
        <tissue evidence="1">Blood</tissue>
    </source>
</reference>
<name>A0ABD0PAE5_CIRMR</name>
<protein>
    <submittedName>
        <fullName evidence="1">Uncharacterized protein</fullName>
    </submittedName>
</protein>
<dbReference type="EMBL" id="JAMKFB020000017">
    <property type="protein sequence ID" value="KAL0170855.1"/>
    <property type="molecule type" value="Genomic_DNA"/>
</dbReference>
<gene>
    <name evidence="1" type="ORF">M9458_035451</name>
</gene>
<keyword evidence="2" id="KW-1185">Reference proteome</keyword>
<feature type="non-terminal residue" evidence="1">
    <location>
        <position position="109"/>
    </location>
</feature>
<accession>A0ABD0PAE5</accession>
<dbReference type="Proteomes" id="UP001529510">
    <property type="component" value="Unassembled WGS sequence"/>
</dbReference>
<sequence length="109" mass="12134">MILSLMVDTFITVSNSPCDESRRTYQDCAAVFVICRRPAPRARRRPAPIRRGLGCQSSGRAVFCATLLLKCQPDQSNFLANCIPFALNAARLMVLLDGVTGRRFRGDDR</sequence>
<dbReference type="AlphaFoldDB" id="A0ABD0PAE5"/>
<proteinExistence type="predicted"/>
<organism evidence="1 2">
    <name type="scientific">Cirrhinus mrigala</name>
    <name type="common">Mrigala</name>
    <dbReference type="NCBI Taxonomy" id="683832"/>
    <lineage>
        <taxon>Eukaryota</taxon>
        <taxon>Metazoa</taxon>
        <taxon>Chordata</taxon>
        <taxon>Craniata</taxon>
        <taxon>Vertebrata</taxon>
        <taxon>Euteleostomi</taxon>
        <taxon>Actinopterygii</taxon>
        <taxon>Neopterygii</taxon>
        <taxon>Teleostei</taxon>
        <taxon>Ostariophysi</taxon>
        <taxon>Cypriniformes</taxon>
        <taxon>Cyprinidae</taxon>
        <taxon>Labeoninae</taxon>
        <taxon>Labeonini</taxon>
        <taxon>Cirrhinus</taxon>
    </lineage>
</organism>